<dbReference type="AlphaFoldDB" id="A0A2N9HK48"/>
<evidence type="ECO:0000256" key="1">
    <source>
        <dbReference type="SAM" id="MobiDB-lite"/>
    </source>
</evidence>
<reference evidence="2" key="1">
    <citation type="submission" date="2018-02" db="EMBL/GenBank/DDBJ databases">
        <authorList>
            <person name="Cohen D.B."/>
            <person name="Kent A.D."/>
        </authorList>
    </citation>
    <scope>NUCLEOTIDE SEQUENCE</scope>
</reference>
<gene>
    <name evidence="2" type="ORF">FSB_LOCUS39973</name>
</gene>
<organism evidence="2">
    <name type="scientific">Fagus sylvatica</name>
    <name type="common">Beechnut</name>
    <dbReference type="NCBI Taxonomy" id="28930"/>
    <lineage>
        <taxon>Eukaryota</taxon>
        <taxon>Viridiplantae</taxon>
        <taxon>Streptophyta</taxon>
        <taxon>Embryophyta</taxon>
        <taxon>Tracheophyta</taxon>
        <taxon>Spermatophyta</taxon>
        <taxon>Magnoliopsida</taxon>
        <taxon>eudicotyledons</taxon>
        <taxon>Gunneridae</taxon>
        <taxon>Pentapetalae</taxon>
        <taxon>rosids</taxon>
        <taxon>fabids</taxon>
        <taxon>Fagales</taxon>
        <taxon>Fagaceae</taxon>
        <taxon>Fagus</taxon>
    </lineage>
</organism>
<name>A0A2N9HK48_FAGSY</name>
<accession>A0A2N9HK48</accession>
<evidence type="ECO:0000313" key="2">
    <source>
        <dbReference type="EMBL" id="SPD12091.1"/>
    </source>
</evidence>
<protein>
    <submittedName>
        <fullName evidence="2">Uncharacterized protein</fullName>
    </submittedName>
</protein>
<proteinExistence type="predicted"/>
<sequence>MLRKTPEHGFGSGSPKPGVSAASLLITLSAFMTLCAKKAGRVSRKLKTKTKSFSRNNRTGIIDFDGVSHSTKGAHNDVKQQSDHVHA</sequence>
<feature type="compositionally biased region" description="Basic and acidic residues" evidence="1">
    <location>
        <begin position="74"/>
        <end position="87"/>
    </location>
</feature>
<dbReference type="EMBL" id="OIVN01003557">
    <property type="protein sequence ID" value="SPD12091.1"/>
    <property type="molecule type" value="Genomic_DNA"/>
</dbReference>
<feature type="region of interest" description="Disordered" evidence="1">
    <location>
        <begin position="64"/>
        <end position="87"/>
    </location>
</feature>